<keyword evidence="4" id="KW-0804">Transcription</keyword>
<evidence type="ECO:0000256" key="4">
    <source>
        <dbReference type="ARBA" id="ARBA00023163"/>
    </source>
</evidence>
<evidence type="ECO:0000256" key="5">
    <source>
        <dbReference type="ARBA" id="ARBA00023242"/>
    </source>
</evidence>
<dbReference type="OrthoDB" id="1926799at2759"/>
<evidence type="ECO:0000256" key="3">
    <source>
        <dbReference type="ARBA" id="ARBA00023125"/>
    </source>
</evidence>
<accession>A0A9D4Z7Q4</accession>
<dbReference type="PANTHER" id="PTHR31194:SF140">
    <property type="entry name" value="ETHYLENE-RESPONSIVE TRANSCRIPTION FACTOR CRF2"/>
    <property type="match status" value="1"/>
</dbReference>
<dbReference type="InterPro" id="IPR016177">
    <property type="entry name" value="DNA-bd_dom_sf"/>
</dbReference>
<protein>
    <recommendedName>
        <fullName evidence="7">AP2/ERF domain-containing protein</fullName>
    </recommendedName>
</protein>
<dbReference type="InterPro" id="IPR001471">
    <property type="entry name" value="AP2/ERF_dom"/>
</dbReference>
<evidence type="ECO:0000256" key="1">
    <source>
        <dbReference type="ARBA" id="ARBA00004123"/>
    </source>
</evidence>
<evidence type="ECO:0000256" key="2">
    <source>
        <dbReference type="ARBA" id="ARBA00023015"/>
    </source>
</evidence>
<dbReference type="PRINTS" id="PR00367">
    <property type="entry name" value="ETHRSPELEMNT"/>
</dbReference>
<dbReference type="SUPFAM" id="SSF54171">
    <property type="entry name" value="DNA-binding domain"/>
    <property type="match status" value="1"/>
</dbReference>
<keyword evidence="2" id="KW-0805">Transcription regulation</keyword>
<comment type="subcellular location">
    <subcellularLocation>
        <location evidence="1">Nucleus</location>
    </subcellularLocation>
</comment>
<feature type="region of interest" description="Disordered" evidence="6">
    <location>
        <begin position="538"/>
        <end position="586"/>
    </location>
</feature>
<keyword evidence="3" id="KW-0238">DNA-binding</keyword>
<feature type="compositionally biased region" description="Polar residues" evidence="6">
    <location>
        <begin position="430"/>
        <end position="439"/>
    </location>
</feature>
<feature type="region of interest" description="Disordered" evidence="6">
    <location>
        <begin position="188"/>
        <end position="244"/>
    </location>
</feature>
<feature type="compositionally biased region" description="Polar residues" evidence="6">
    <location>
        <begin position="538"/>
        <end position="551"/>
    </location>
</feature>
<dbReference type="Gene3D" id="3.30.730.10">
    <property type="entry name" value="AP2/ERF domain"/>
    <property type="match status" value="1"/>
</dbReference>
<dbReference type="InterPro" id="IPR050913">
    <property type="entry name" value="AP2/ERF_ERF"/>
</dbReference>
<dbReference type="FunFam" id="3.30.730.10:FF:000001">
    <property type="entry name" value="Ethylene-responsive transcription factor 2"/>
    <property type="match status" value="1"/>
</dbReference>
<feature type="compositionally biased region" description="Low complexity" evidence="6">
    <location>
        <begin position="231"/>
        <end position="244"/>
    </location>
</feature>
<dbReference type="CDD" id="cd00018">
    <property type="entry name" value="AP2"/>
    <property type="match status" value="1"/>
</dbReference>
<dbReference type="EMBL" id="JABFUD020000020">
    <property type="protein sequence ID" value="KAI5064599.1"/>
    <property type="molecule type" value="Genomic_DNA"/>
</dbReference>
<evidence type="ECO:0000313" key="9">
    <source>
        <dbReference type="Proteomes" id="UP000886520"/>
    </source>
</evidence>
<feature type="compositionally biased region" description="Polar residues" evidence="6">
    <location>
        <begin position="197"/>
        <end position="230"/>
    </location>
</feature>
<dbReference type="Pfam" id="PF00847">
    <property type="entry name" value="AP2"/>
    <property type="match status" value="1"/>
</dbReference>
<organism evidence="8 9">
    <name type="scientific">Adiantum capillus-veneris</name>
    <name type="common">Maidenhair fern</name>
    <dbReference type="NCBI Taxonomy" id="13818"/>
    <lineage>
        <taxon>Eukaryota</taxon>
        <taxon>Viridiplantae</taxon>
        <taxon>Streptophyta</taxon>
        <taxon>Embryophyta</taxon>
        <taxon>Tracheophyta</taxon>
        <taxon>Polypodiopsida</taxon>
        <taxon>Polypodiidae</taxon>
        <taxon>Polypodiales</taxon>
        <taxon>Pteridineae</taxon>
        <taxon>Pteridaceae</taxon>
        <taxon>Vittarioideae</taxon>
        <taxon>Adiantum</taxon>
    </lineage>
</organism>
<dbReference type="InterPro" id="IPR036955">
    <property type="entry name" value="AP2/ERF_dom_sf"/>
</dbReference>
<dbReference type="GO" id="GO:0003700">
    <property type="term" value="F:DNA-binding transcription factor activity"/>
    <property type="evidence" value="ECO:0007669"/>
    <property type="project" value="InterPro"/>
</dbReference>
<evidence type="ECO:0000259" key="7">
    <source>
        <dbReference type="PROSITE" id="PS51032"/>
    </source>
</evidence>
<dbReference type="SMART" id="SM00380">
    <property type="entry name" value="AP2"/>
    <property type="match status" value="1"/>
</dbReference>
<sequence>MALHEMFKRSLSPSSKQKWSMDDLFVPSSTTSPSKLERLQQEAAERSWSSCISHKSSFNSTVPLCRTSLGSIVSPSSRPFLESLCDDATCLRDFARSSAVAMEQDYVTGDDSSSLCSAQQHLFDIYNLDSVVPHACLLAQQTEYYPERDASARNGSSDMSLDSFKLDSDRELGGLEAVVGKHILFGRGNGSSRSGTTDEGNSARSFTDMGHSSRSTEASSIGSTTRYTHPTTSSSTSIARSASTNARSTVNVQDVLSAFTQTQAHFLPLETIPRSLEAMQESNLLLSKTASSCSSSSDIPGKLGVSIAAFEEGSHNIASCEDSLDVDISNASSNGRVFRGVRKRPWGRWSAEIRDRIGRCRHWLGTFDTAEDAAKAYDAAARKLRGAKARTNFTLPLSASLPSANVKSHNQSPQEGSGGSKSKGKLIRSRSAQQTQVAAPSTARKGTLLPPRYSATTAAKGAVRAHTKMKTEYVYLDGCPASNSNGHSSTNELGLGFKLLDVKPPLLTLPSPMACYSNASPASDIHVISSLDLDQGTFSASSSPASQKMRMSSNPLASPSPSRLSSKTQSSSPSTQGPAGSSPQKDIASMHLFHSPSLGFSPSPAILAVPGVFSAASPSPIFQNQWANMMFNHSSAR</sequence>
<dbReference type="Proteomes" id="UP000886520">
    <property type="component" value="Chromosome 20"/>
</dbReference>
<evidence type="ECO:0000256" key="6">
    <source>
        <dbReference type="SAM" id="MobiDB-lite"/>
    </source>
</evidence>
<dbReference type="PROSITE" id="PS51032">
    <property type="entry name" value="AP2_ERF"/>
    <property type="match status" value="1"/>
</dbReference>
<feature type="domain" description="AP2/ERF" evidence="7">
    <location>
        <begin position="337"/>
        <end position="394"/>
    </location>
</feature>
<proteinExistence type="predicted"/>
<reference evidence="8" key="1">
    <citation type="submission" date="2021-01" db="EMBL/GenBank/DDBJ databases">
        <title>Adiantum capillus-veneris genome.</title>
        <authorList>
            <person name="Fang Y."/>
            <person name="Liao Q."/>
        </authorList>
    </citation>
    <scope>NUCLEOTIDE SEQUENCE</scope>
    <source>
        <strain evidence="8">H3</strain>
        <tissue evidence="8">Leaf</tissue>
    </source>
</reference>
<evidence type="ECO:0000313" key="8">
    <source>
        <dbReference type="EMBL" id="KAI5064599.1"/>
    </source>
</evidence>
<dbReference type="AlphaFoldDB" id="A0A9D4Z7Q4"/>
<name>A0A9D4Z7Q4_ADICA</name>
<keyword evidence="9" id="KW-1185">Reference proteome</keyword>
<feature type="compositionally biased region" description="Low complexity" evidence="6">
    <location>
        <begin position="552"/>
        <end position="583"/>
    </location>
</feature>
<gene>
    <name evidence="8" type="ORF">GOP47_0021269</name>
</gene>
<dbReference type="GO" id="GO:0003677">
    <property type="term" value="F:DNA binding"/>
    <property type="evidence" value="ECO:0007669"/>
    <property type="project" value="UniProtKB-KW"/>
</dbReference>
<keyword evidence="5" id="KW-0539">Nucleus</keyword>
<comment type="caution">
    <text evidence="8">The sequence shown here is derived from an EMBL/GenBank/DDBJ whole genome shotgun (WGS) entry which is preliminary data.</text>
</comment>
<dbReference type="PANTHER" id="PTHR31194">
    <property type="entry name" value="SHN SHINE , DNA BINDING / TRANSCRIPTION FACTOR"/>
    <property type="match status" value="1"/>
</dbReference>
<feature type="compositionally biased region" description="Polar residues" evidence="6">
    <location>
        <begin position="400"/>
        <end position="415"/>
    </location>
</feature>
<dbReference type="GO" id="GO:0005634">
    <property type="term" value="C:nucleus"/>
    <property type="evidence" value="ECO:0007669"/>
    <property type="project" value="UniProtKB-SubCell"/>
</dbReference>
<feature type="region of interest" description="Disordered" evidence="6">
    <location>
        <begin position="400"/>
        <end position="452"/>
    </location>
</feature>